<organism evidence="2 3">
    <name type="scientific">Chryseobacterium candidae</name>
    <dbReference type="NCBI Taxonomy" id="1978493"/>
    <lineage>
        <taxon>Bacteria</taxon>
        <taxon>Pseudomonadati</taxon>
        <taxon>Bacteroidota</taxon>
        <taxon>Flavobacteriia</taxon>
        <taxon>Flavobacteriales</taxon>
        <taxon>Weeksellaceae</taxon>
        <taxon>Chryseobacterium group</taxon>
        <taxon>Chryseobacterium</taxon>
    </lineage>
</organism>
<dbReference type="Proteomes" id="UP000306038">
    <property type="component" value="Unassembled WGS sequence"/>
</dbReference>
<feature type="region of interest" description="Disordered" evidence="1">
    <location>
        <begin position="230"/>
        <end position="256"/>
    </location>
</feature>
<evidence type="ECO:0000313" key="3">
    <source>
        <dbReference type="Proteomes" id="UP000306038"/>
    </source>
</evidence>
<comment type="caution">
    <text evidence="2">The sequence shown here is derived from an EMBL/GenBank/DDBJ whole genome shotgun (WGS) entry which is preliminary data.</text>
</comment>
<dbReference type="EMBL" id="SDLV01000012">
    <property type="protein sequence ID" value="THV62048.1"/>
    <property type="molecule type" value="Genomic_DNA"/>
</dbReference>
<evidence type="ECO:0008006" key="4">
    <source>
        <dbReference type="Google" id="ProtNLM"/>
    </source>
</evidence>
<sequence length="291" mass="32759">MYQYRDHLGNARVSFSKNSEGVLEVTDTNNYYPFGLNHIEGMLSSSNFGGYYSYKYQSQELQETGFYSFKWRNYMPDVGRFFNIDPLSEKYAYQSHYNFSENRVVNARELEGLEAVPINGNECDIQWKVKINNNLGADYSKTLLSDTSKILSQNGVTINVVEDANATFTVNLENPKVDLKNMQLINGESAMDGDTYGGAVTSKDSPRTLAHELGHKAGQDHIFDDTSKVPNTAENKDNLMNSGGNTNESLQSTTGTKLQEVQSNDMKSHINTVYQNTQKIINNEKNNNKTN</sequence>
<name>A0ABY2R8Y2_9FLAO</name>
<accession>A0ABY2R8Y2</accession>
<evidence type="ECO:0000313" key="2">
    <source>
        <dbReference type="EMBL" id="THV62048.1"/>
    </source>
</evidence>
<gene>
    <name evidence="2" type="ORF">EK417_06450</name>
</gene>
<dbReference type="NCBIfam" id="TIGR03696">
    <property type="entry name" value="Rhs_assc_core"/>
    <property type="match status" value="1"/>
</dbReference>
<dbReference type="Gene3D" id="2.180.10.10">
    <property type="entry name" value="RHS repeat-associated core"/>
    <property type="match status" value="1"/>
</dbReference>
<reference evidence="2 3" key="1">
    <citation type="submission" date="2019-01" db="EMBL/GenBank/DDBJ databases">
        <authorList>
            <person name="B I."/>
            <person name="Ch S."/>
            <person name="Ch V.R."/>
        </authorList>
    </citation>
    <scope>NUCLEOTIDE SEQUENCE [LARGE SCALE GENOMIC DNA]</scope>
    <source>
        <strain evidence="2 3">JC507</strain>
    </source>
</reference>
<evidence type="ECO:0000256" key="1">
    <source>
        <dbReference type="SAM" id="MobiDB-lite"/>
    </source>
</evidence>
<protein>
    <recommendedName>
        <fullName evidence="4">RHS repeat-associated core domain-containing protein</fullName>
    </recommendedName>
</protein>
<dbReference type="InterPro" id="IPR022385">
    <property type="entry name" value="Rhs_assc_core"/>
</dbReference>
<dbReference type="RefSeq" id="WP_136521671.1">
    <property type="nucleotide sequence ID" value="NZ_SDLV01000012.1"/>
</dbReference>
<proteinExistence type="predicted"/>
<keyword evidence="3" id="KW-1185">Reference proteome</keyword>